<evidence type="ECO:0000313" key="2">
    <source>
        <dbReference type="EMBL" id="PWN96144.1"/>
    </source>
</evidence>
<dbReference type="Proteomes" id="UP000245946">
    <property type="component" value="Unassembled WGS sequence"/>
</dbReference>
<gene>
    <name evidence="2" type="ORF">FA09DRAFT_310838</name>
</gene>
<feature type="compositionally biased region" description="Basic residues" evidence="1">
    <location>
        <begin position="124"/>
        <end position="137"/>
    </location>
</feature>
<dbReference type="EMBL" id="KZ819300">
    <property type="protein sequence ID" value="PWN96144.1"/>
    <property type="molecule type" value="Genomic_DNA"/>
</dbReference>
<reference evidence="2 3" key="1">
    <citation type="journal article" date="2018" name="Mol. Biol. Evol.">
        <title>Broad Genomic Sampling Reveals a Smut Pathogenic Ancestry of the Fungal Clade Ustilaginomycotina.</title>
        <authorList>
            <person name="Kijpornyongpan T."/>
            <person name="Mondo S.J."/>
            <person name="Barry K."/>
            <person name="Sandor L."/>
            <person name="Lee J."/>
            <person name="Lipzen A."/>
            <person name="Pangilinan J."/>
            <person name="LaButti K."/>
            <person name="Hainaut M."/>
            <person name="Henrissat B."/>
            <person name="Grigoriev I.V."/>
            <person name="Spatafora J.W."/>
            <person name="Aime M.C."/>
        </authorList>
    </citation>
    <scope>NUCLEOTIDE SEQUENCE [LARGE SCALE GENOMIC DNA]</scope>
    <source>
        <strain evidence="2 3">MCA 4186</strain>
    </source>
</reference>
<dbReference type="GO" id="GO:0004860">
    <property type="term" value="F:protein kinase inhibitor activity"/>
    <property type="evidence" value="ECO:0007669"/>
    <property type="project" value="TreeGrafter"/>
</dbReference>
<feature type="compositionally biased region" description="Basic and acidic residues" evidence="1">
    <location>
        <begin position="51"/>
        <end position="63"/>
    </location>
</feature>
<dbReference type="RefSeq" id="XP_025596423.1">
    <property type="nucleotide sequence ID" value="XM_025740647.1"/>
</dbReference>
<dbReference type="GeneID" id="37268193"/>
<dbReference type="GO" id="GO:0019901">
    <property type="term" value="F:protein kinase binding"/>
    <property type="evidence" value="ECO:0007669"/>
    <property type="project" value="TreeGrafter"/>
</dbReference>
<evidence type="ECO:0000313" key="3">
    <source>
        <dbReference type="Proteomes" id="UP000245946"/>
    </source>
</evidence>
<accession>A0A316Z4X5</accession>
<dbReference type="PANTHER" id="PTHR13507:SF0">
    <property type="entry name" value="PRKR-INTERACTING PROTEIN 1"/>
    <property type="match status" value="1"/>
</dbReference>
<evidence type="ECO:0000256" key="1">
    <source>
        <dbReference type="SAM" id="MobiDB-lite"/>
    </source>
</evidence>
<feature type="region of interest" description="Disordered" evidence="1">
    <location>
        <begin position="1"/>
        <end position="79"/>
    </location>
</feature>
<dbReference type="Pfam" id="PF06658">
    <property type="entry name" value="DUF1168"/>
    <property type="match status" value="1"/>
</dbReference>
<dbReference type="GO" id="GO:0003725">
    <property type="term" value="F:double-stranded RNA binding"/>
    <property type="evidence" value="ECO:0007669"/>
    <property type="project" value="InterPro"/>
</dbReference>
<sequence>MADSPAAAAADAAAAGPSRTPRPQTPQEVQAAAVARLLANPERAVRLPGPPKEKELRAPRDMIKNVSGSSAGAGSGEFHVYKHARRREYERVKLMEDKAKKEEETAAFAKRQAELAASTDAKTLKNRAKRDKKKARAKGGAGAAGGEKKAEGAAAGDAAAAADGEDEEREGKRRKIARAAEGASIAFKRPAGDSDDEA</sequence>
<keyword evidence="3" id="KW-1185">Reference proteome</keyword>
<dbReference type="GO" id="GO:0005730">
    <property type="term" value="C:nucleolus"/>
    <property type="evidence" value="ECO:0007669"/>
    <property type="project" value="TreeGrafter"/>
</dbReference>
<dbReference type="InterPro" id="IPR009548">
    <property type="entry name" value="Prkrip1"/>
</dbReference>
<proteinExistence type="predicted"/>
<dbReference type="OrthoDB" id="10067079at2759"/>
<dbReference type="STRING" id="58919.A0A316Z4X5"/>
<name>A0A316Z4X5_9BASI</name>
<organism evidence="2 3">
    <name type="scientific">Tilletiopsis washingtonensis</name>
    <dbReference type="NCBI Taxonomy" id="58919"/>
    <lineage>
        <taxon>Eukaryota</taxon>
        <taxon>Fungi</taxon>
        <taxon>Dikarya</taxon>
        <taxon>Basidiomycota</taxon>
        <taxon>Ustilaginomycotina</taxon>
        <taxon>Exobasidiomycetes</taxon>
        <taxon>Entylomatales</taxon>
        <taxon>Entylomatales incertae sedis</taxon>
        <taxon>Tilletiopsis</taxon>
    </lineage>
</organism>
<dbReference type="AlphaFoldDB" id="A0A316Z4X5"/>
<feature type="compositionally biased region" description="Low complexity" evidence="1">
    <location>
        <begin position="1"/>
        <end position="18"/>
    </location>
</feature>
<dbReference type="PANTHER" id="PTHR13507">
    <property type="entry name" value="PRKR-INTERACTING PROTEIN 1"/>
    <property type="match status" value="1"/>
</dbReference>
<feature type="region of interest" description="Disordered" evidence="1">
    <location>
        <begin position="98"/>
        <end position="198"/>
    </location>
</feature>
<protein>
    <submittedName>
        <fullName evidence="2">DUF1168-domain-containing protein</fullName>
    </submittedName>
</protein>
<feature type="compositionally biased region" description="Low complexity" evidence="1">
    <location>
        <begin position="152"/>
        <end position="162"/>
    </location>
</feature>